<evidence type="ECO:0000256" key="8">
    <source>
        <dbReference type="ARBA" id="ARBA00022741"/>
    </source>
</evidence>
<dbReference type="GO" id="GO:0005886">
    <property type="term" value="C:plasma membrane"/>
    <property type="evidence" value="ECO:0007669"/>
    <property type="project" value="TreeGrafter"/>
</dbReference>
<feature type="binding site" evidence="13">
    <location>
        <begin position="55"/>
        <end position="62"/>
    </location>
    <ligand>
        <name>ATP</name>
        <dbReference type="ChEBI" id="CHEBI:30616"/>
    </ligand>
</feature>
<dbReference type="EMBL" id="JACIEQ010000001">
    <property type="protein sequence ID" value="MBB4021791.1"/>
    <property type="molecule type" value="Genomic_DNA"/>
</dbReference>
<dbReference type="Pfam" id="PF02606">
    <property type="entry name" value="LpxK"/>
    <property type="match status" value="1"/>
</dbReference>
<evidence type="ECO:0000256" key="10">
    <source>
        <dbReference type="ARBA" id="ARBA00022840"/>
    </source>
</evidence>
<dbReference type="GO" id="GO:0009245">
    <property type="term" value="P:lipid A biosynthetic process"/>
    <property type="evidence" value="ECO:0007669"/>
    <property type="project" value="UniProtKB-UniRule"/>
</dbReference>
<keyword evidence="7 13" id="KW-0808">Transferase</keyword>
<organism evidence="14 15">
    <name type="scientific">Actibacterium naphthalenivorans</name>
    <dbReference type="NCBI Taxonomy" id="1614693"/>
    <lineage>
        <taxon>Bacteria</taxon>
        <taxon>Pseudomonadati</taxon>
        <taxon>Pseudomonadota</taxon>
        <taxon>Alphaproteobacteria</taxon>
        <taxon>Rhodobacterales</taxon>
        <taxon>Roseobacteraceae</taxon>
        <taxon>Actibacterium</taxon>
    </lineage>
</organism>
<dbReference type="SUPFAM" id="SSF52540">
    <property type="entry name" value="P-loop containing nucleoside triphosphate hydrolases"/>
    <property type="match status" value="1"/>
</dbReference>
<dbReference type="PANTHER" id="PTHR42724:SF1">
    <property type="entry name" value="TETRAACYLDISACCHARIDE 4'-KINASE, MITOCHONDRIAL-RELATED"/>
    <property type="match status" value="1"/>
</dbReference>
<keyword evidence="5 13" id="KW-0444">Lipid biosynthesis</keyword>
<evidence type="ECO:0000256" key="1">
    <source>
        <dbReference type="ARBA" id="ARBA00002274"/>
    </source>
</evidence>
<sequence>MRAPGFWFRPPGTPGVRARLLAPLGAVYAAATARRLRQGMPYRAAVPVICIGNINAGGTGKTPTAIALIARLAERGLAPHVVSRGYGGRLEGPVRVVERRHGAADVGDEPLLLAAFAPTWVARDRAAGVRAAEAAGADVIVLDDGFQNPSVARDLSIVVVDAARGFGNGRVIPAGPLREPVSTGLARADLLLSIGPNGAQRRFAAEWGGGIDLPHLTGALEPLPTGMDWAGQPVLAFAGIGHPEKFFATMRGLGARLIRAEALGDHQPLTEALMKRLELEAAALGAQLVTTEKDAVRLPADFRRKVLTVPVRLTLSDPSALDRALDQLGLAPG</sequence>
<keyword evidence="10 13" id="KW-0067">ATP-binding</keyword>
<dbReference type="PANTHER" id="PTHR42724">
    <property type="entry name" value="TETRAACYLDISACCHARIDE 4'-KINASE"/>
    <property type="match status" value="1"/>
</dbReference>
<evidence type="ECO:0000256" key="4">
    <source>
        <dbReference type="ARBA" id="ARBA00016436"/>
    </source>
</evidence>
<comment type="function">
    <text evidence="1 13">Transfers the gamma-phosphate of ATP to the 4'-position of a tetraacyldisaccharide 1-phosphate intermediate (termed DS-1-P) to form tetraacyldisaccharide 1,4'-bis-phosphate (lipid IVA).</text>
</comment>
<evidence type="ECO:0000256" key="12">
    <source>
        <dbReference type="ARBA" id="ARBA00029757"/>
    </source>
</evidence>
<name>A0A840C767_9RHOB</name>
<evidence type="ECO:0000256" key="3">
    <source>
        <dbReference type="ARBA" id="ARBA00012071"/>
    </source>
</evidence>
<dbReference type="EC" id="2.7.1.130" evidence="3 13"/>
<dbReference type="Proteomes" id="UP000585681">
    <property type="component" value="Unassembled WGS sequence"/>
</dbReference>
<comment type="similarity">
    <text evidence="13">Belongs to the LpxK family.</text>
</comment>
<dbReference type="InterPro" id="IPR003758">
    <property type="entry name" value="LpxK"/>
</dbReference>
<comment type="pathway">
    <text evidence="2 13">Glycolipid biosynthesis; lipid IV(A) biosynthesis; lipid IV(A) from (3R)-3-hydroxytetradecanoyl-[acyl-carrier-protein] and UDP-N-acetyl-alpha-D-glucosamine: step 6/6.</text>
</comment>
<dbReference type="UniPathway" id="UPA00359">
    <property type="reaction ID" value="UER00482"/>
</dbReference>
<dbReference type="GO" id="GO:0009029">
    <property type="term" value="F:lipid-A 4'-kinase activity"/>
    <property type="evidence" value="ECO:0007669"/>
    <property type="project" value="UniProtKB-UniRule"/>
</dbReference>
<keyword evidence="11 13" id="KW-0443">Lipid metabolism</keyword>
<comment type="catalytic activity">
    <reaction evidence="13">
        <text>a lipid A disaccharide + ATP = a lipid IVA + ADP + H(+)</text>
        <dbReference type="Rhea" id="RHEA:67840"/>
        <dbReference type="ChEBI" id="CHEBI:15378"/>
        <dbReference type="ChEBI" id="CHEBI:30616"/>
        <dbReference type="ChEBI" id="CHEBI:176343"/>
        <dbReference type="ChEBI" id="CHEBI:176425"/>
        <dbReference type="ChEBI" id="CHEBI:456216"/>
        <dbReference type="EC" id="2.7.1.130"/>
    </reaction>
</comment>
<evidence type="ECO:0000256" key="11">
    <source>
        <dbReference type="ARBA" id="ARBA00023098"/>
    </source>
</evidence>
<dbReference type="AlphaFoldDB" id="A0A840C767"/>
<keyword evidence="6 13" id="KW-0441">Lipid A biosynthesis</keyword>
<keyword evidence="9 13" id="KW-0418">Kinase</keyword>
<evidence type="ECO:0000256" key="9">
    <source>
        <dbReference type="ARBA" id="ARBA00022777"/>
    </source>
</evidence>
<evidence type="ECO:0000256" key="5">
    <source>
        <dbReference type="ARBA" id="ARBA00022516"/>
    </source>
</evidence>
<dbReference type="GO" id="GO:0005524">
    <property type="term" value="F:ATP binding"/>
    <property type="evidence" value="ECO:0007669"/>
    <property type="project" value="UniProtKB-UniRule"/>
</dbReference>
<reference evidence="14" key="1">
    <citation type="submission" date="2020-08" db="EMBL/GenBank/DDBJ databases">
        <title>Genomic Encyclopedia of Type Strains, Phase IV (KMG-IV): sequencing the most valuable type-strain genomes for metagenomic binning, comparative biology and taxonomic classification.</title>
        <authorList>
            <person name="Goeker M."/>
        </authorList>
    </citation>
    <scope>NUCLEOTIDE SEQUENCE [LARGE SCALE GENOMIC DNA]</scope>
    <source>
        <strain evidence="14">DSM 105040</strain>
    </source>
</reference>
<dbReference type="NCBIfam" id="TIGR00682">
    <property type="entry name" value="lpxK"/>
    <property type="match status" value="1"/>
</dbReference>
<dbReference type="HAMAP" id="MF_00409">
    <property type="entry name" value="LpxK"/>
    <property type="match status" value="1"/>
</dbReference>
<keyword evidence="15" id="KW-1185">Reference proteome</keyword>
<protein>
    <recommendedName>
        <fullName evidence="4 13">Tetraacyldisaccharide 4'-kinase</fullName>
        <ecNumber evidence="3 13">2.7.1.130</ecNumber>
    </recommendedName>
    <alternativeName>
        <fullName evidence="12 13">Lipid A 4'-kinase</fullName>
    </alternativeName>
</protein>
<keyword evidence="8 13" id="KW-0547">Nucleotide-binding</keyword>
<evidence type="ECO:0000256" key="6">
    <source>
        <dbReference type="ARBA" id="ARBA00022556"/>
    </source>
</evidence>
<proteinExistence type="inferred from homology"/>
<evidence type="ECO:0000256" key="7">
    <source>
        <dbReference type="ARBA" id="ARBA00022679"/>
    </source>
</evidence>
<accession>A0A840C767</accession>
<dbReference type="GO" id="GO:0009244">
    <property type="term" value="P:lipopolysaccharide core region biosynthetic process"/>
    <property type="evidence" value="ECO:0007669"/>
    <property type="project" value="TreeGrafter"/>
</dbReference>
<gene>
    <name evidence="13" type="primary">lpxK</name>
    <name evidence="14" type="ORF">GGR17_001582</name>
</gene>
<comment type="caution">
    <text evidence="14">The sequence shown here is derived from an EMBL/GenBank/DDBJ whole genome shotgun (WGS) entry which is preliminary data.</text>
</comment>
<dbReference type="InterPro" id="IPR027417">
    <property type="entry name" value="P-loop_NTPase"/>
</dbReference>
<evidence type="ECO:0000313" key="14">
    <source>
        <dbReference type="EMBL" id="MBB4021791.1"/>
    </source>
</evidence>
<evidence type="ECO:0000256" key="2">
    <source>
        <dbReference type="ARBA" id="ARBA00004870"/>
    </source>
</evidence>
<evidence type="ECO:0000256" key="13">
    <source>
        <dbReference type="HAMAP-Rule" id="MF_00409"/>
    </source>
</evidence>
<dbReference type="RefSeq" id="WP_054540143.1">
    <property type="nucleotide sequence ID" value="NZ_JACIEQ010000001.1"/>
</dbReference>
<evidence type="ECO:0000313" key="15">
    <source>
        <dbReference type="Proteomes" id="UP000585681"/>
    </source>
</evidence>